<evidence type="ECO:0000313" key="1">
    <source>
        <dbReference type="EMBL" id="MCX7570539.1"/>
    </source>
</evidence>
<accession>A0ABT3X0W6</accession>
<name>A0ABT3X0W6_9BACL</name>
<evidence type="ECO:0000313" key="2">
    <source>
        <dbReference type="Proteomes" id="UP001208017"/>
    </source>
</evidence>
<sequence>METGLLLFDRQYAPYVTGCVLPCPVLSTSLEAKVLPTKQALELHIILESTHGPCQITLLFAGEEDREFLRGLQEAAALYLLTGPEHPRKHGEDQSVKSLYQRMYEGGTAVEITEPVRELVAVWLSAVVELDEVQCGSVS</sequence>
<proteinExistence type="predicted"/>
<gene>
    <name evidence="1" type="ORF">OS242_11250</name>
</gene>
<reference evidence="1 2" key="1">
    <citation type="submission" date="2022-11" db="EMBL/GenBank/DDBJ databases">
        <title>Study of microbial diversity in lake waters.</title>
        <authorList>
            <person name="Zhang J."/>
        </authorList>
    </citation>
    <scope>NUCLEOTIDE SEQUENCE [LARGE SCALE GENOMIC DNA]</scope>
    <source>
        <strain evidence="1 2">DT12</strain>
    </source>
</reference>
<dbReference type="RefSeq" id="WP_267151791.1">
    <property type="nucleotide sequence ID" value="NZ_JAPMLT010000005.1"/>
</dbReference>
<protein>
    <submittedName>
        <fullName evidence="1">Uncharacterized protein</fullName>
    </submittedName>
</protein>
<comment type="caution">
    <text evidence="1">The sequence shown here is derived from an EMBL/GenBank/DDBJ whole genome shotgun (WGS) entry which is preliminary data.</text>
</comment>
<dbReference type="Proteomes" id="UP001208017">
    <property type="component" value="Unassembled WGS sequence"/>
</dbReference>
<organism evidence="1 2">
    <name type="scientific">Tumebacillus lacus</name>
    <dbReference type="NCBI Taxonomy" id="2995335"/>
    <lineage>
        <taxon>Bacteria</taxon>
        <taxon>Bacillati</taxon>
        <taxon>Bacillota</taxon>
        <taxon>Bacilli</taxon>
        <taxon>Bacillales</taxon>
        <taxon>Alicyclobacillaceae</taxon>
        <taxon>Tumebacillus</taxon>
    </lineage>
</organism>
<keyword evidence="2" id="KW-1185">Reference proteome</keyword>
<dbReference type="EMBL" id="JAPMLT010000005">
    <property type="protein sequence ID" value="MCX7570539.1"/>
    <property type="molecule type" value="Genomic_DNA"/>
</dbReference>